<sequence length="148" mass="15992">MACHRKLTSAVIKLWAQDVENGNFTLEAISDNTQQQSLLGQDDEKEPSGSALPQTRLPAANPNKRNQSTAEHTDNQPISQGRRKLLKLAQGGMNKGSHKSKKTRNSDSNSDSDSNETSSTEKGSSTSEEEQSPSEKGSLSDDDESSSD</sequence>
<dbReference type="AlphaFoldDB" id="F4R973"/>
<evidence type="ECO:0000256" key="1">
    <source>
        <dbReference type="SAM" id="MobiDB-lite"/>
    </source>
</evidence>
<dbReference type="GeneID" id="18932836"/>
<organism evidence="3">
    <name type="scientific">Melampsora larici-populina (strain 98AG31 / pathotype 3-4-7)</name>
    <name type="common">Poplar leaf rust fungus</name>
    <dbReference type="NCBI Taxonomy" id="747676"/>
    <lineage>
        <taxon>Eukaryota</taxon>
        <taxon>Fungi</taxon>
        <taxon>Dikarya</taxon>
        <taxon>Basidiomycota</taxon>
        <taxon>Pucciniomycotina</taxon>
        <taxon>Pucciniomycetes</taxon>
        <taxon>Pucciniales</taxon>
        <taxon>Melampsoraceae</taxon>
        <taxon>Melampsora</taxon>
    </lineage>
</organism>
<feature type="region of interest" description="Disordered" evidence="1">
    <location>
        <begin position="34"/>
        <end position="148"/>
    </location>
</feature>
<dbReference type="VEuPathDB" id="FungiDB:MELLADRAFT_76752"/>
<dbReference type="RefSeq" id="XP_007405804.1">
    <property type="nucleotide sequence ID" value="XM_007405742.1"/>
</dbReference>
<feature type="compositionally biased region" description="Low complexity" evidence="1">
    <location>
        <begin position="106"/>
        <end position="126"/>
    </location>
</feature>
<dbReference type="EMBL" id="GL883093">
    <property type="protein sequence ID" value="EGG11202.1"/>
    <property type="molecule type" value="Genomic_DNA"/>
</dbReference>
<evidence type="ECO:0000313" key="3">
    <source>
        <dbReference type="Proteomes" id="UP000001072"/>
    </source>
</evidence>
<protein>
    <submittedName>
        <fullName evidence="2">Uncharacterized protein</fullName>
    </submittedName>
</protein>
<dbReference type="Proteomes" id="UP000001072">
    <property type="component" value="Unassembled WGS sequence"/>
</dbReference>
<evidence type="ECO:0000313" key="2">
    <source>
        <dbReference type="EMBL" id="EGG11202.1"/>
    </source>
</evidence>
<gene>
    <name evidence="2" type="ORF">MELLADRAFT_76752</name>
</gene>
<dbReference type="HOGENOM" id="CLU_1759208_0_0_1"/>
<reference evidence="3" key="1">
    <citation type="journal article" date="2011" name="Proc. Natl. Acad. Sci. U.S.A.">
        <title>Obligate biotrophy features unraveled by the genomic analysis of rust fungi.</title>
        <authorList>
            <person name="Duplessis S."/>
            <person name="Cuomo C.A."/>
            <person name="Lin Y.-C."/>
            <person name="Aerts A."/>
            <person name="Tisserant E."/>
            <person name="Veneault-Fourrey C."/>
            <person name="Joly D.L."/>
            <person name="Hacquard S."/>
            <person name="Amselem J."/>
            <person name="Cantarel B.L."/>
            <person name="Chiu R."/>
            <person name="Coutinho P.M."/>
            <person name="Feau N."/>
            <person name="Field M."/>
            <person name="Frey P."/>
            <person name="Gelhaye E."/>
            <person name="Goldberg J."/>
            <person name="Grabherr M.G."/>
            <person name="Kodira C.D."/>
            <person name="Kohler A."/>
            <person name="Kuees U."/>
            <person name="Lindquist E.A."/>
            <person name="Lucas S.M."/>
            <person name="Mago R."/>
            <person name="Mauceli E."/>
            <person name="Morin E."/>
            <person name="Murat C."/>
            <person name="Pangilinan J.L."/>
            <person name="Park R."/>
            <person name="Pearson M."/>
            <person name="Quesneville H."/>
            <person name="Rouhier N."/>
            <person name="Sakthikumar S."/>
            <person name="Salamov A.A."/>
            <person name="Schmutz J."/>
            <person name="Selles B."/>
            <person name="Shapiro H."/>
            <person name="Tanguay P."/>
            <person name="Tuskan G.A."/>
            <person name="Henrissat B."/>
            <person name="Van de Peer Y."/>
            <person name="Rouze P."/>
            <person name="Ellis J.G."/>
            <person name="Dodds P.N."/>
            <person name="Schein J.E."/>
            <person name="Zhong S."/>
            <person name="Hamelin R.C."/>
            <person name="Grigoriev I.V."/>
            <person name="Szabo L.J."/>
            <person name="Martin F."/>
        </authorList>
    </citation>
    <scope>NUCLEOTIDE SEQUENCE [LARGE SCALE GENOMIC DNA]</scope>
    <source>
        <strain evidence="3">98AG31 / pathotype 3-4-7</strain>
    </source>
</reference>
<proteinExistence type="predicted"/>
<dbReference type="KEGG" id="mlr:MELLADRAFT_76752"/>
<keyword evidence="3" id="KW-1185">Reference proteome</keyword>
<accession>F4R973</accession>
<dbReference type="InParanoid" id="F4R973"/>
<name>F4R973_MELLP</name>
<feature type="compositionally biased region" description="Polar residues" evidence="1">
    <location>
        <begin position="63"/>
        <end position="79"/>
    </location>
</feature>